<evidence type="ECO:0000256" key="6">
    <source>
        <dbReference type="ARBA" id="ARBA00022989"/>
    </source>
</evidence>
<feature type="transmembrane region" description="Helical" evidence="11">
    <location>
        <begin position="512"/>
        <end position="533"/>
    </location>
</feature>
<dbReference type="FunFam" id="3.30.70.3400:FF:000003">
    <property type="entry name" value="Preprotein translocase subunit SecD"/>
    <property type="match status" value="1"/>
</dbReference>
<dbReference type="GO" id="GO:0005886">
    <property type="term" value="C:plasma membrane"/>
    <property type="evidence" value="ECO:0007669"/>
    <property type="project" value="UniProtKB-SubCell"/>
</dbReference>
<gene>
    <name evidence="11" type="primary">secD</name>
    <name evidence="16" type="ORF">BGP82_22250</name>
</gene>
<dbReference type="InterPro" id="IPR048631">
    <property type="entry name" value="SecD_1st"/>
</dbReference>
<dbReference type="HAMAP" id="MF_01463_B">
    <property type="entry name" value="SecD_B"/>
    <property type="match status" value="1"/>
</dbReference>
<keyword evidence="6 11" id="KW-1133">Transmembrane helix</keyword>
<evidence type="ECO:0000313" key="17">
    <source>
        <dbReference type="Proteomes" id="UP000237378"/>
    </source>
</evidence>
<dbReference type="Gene3D" id="3.30.1360.200">
    <property type="match status" value="1"/>
</dbReference>
<dbReference type="InterPro" id="IPR027398">
    <property type="entry name" value="SecD-TM"/>
</dbReference>
<evidence type="ECO:0000259" key="15">
    <source>
        <dbReference type="Pfam" id="PF22599"/>
    </source>
</evidence>
<feature type="transmembrane region" description="Helical" evidence="11">
    <location>
        <begin position="488"/>
        <end position="506"/>
    </location>
</feature>
<keyword evidence="3 11" id="KW-1003">Cell membrane</keyword>
<feature type="transmembrane region" description="Helical" evidence="11">
    <location>
        <begin position="554"/>
        <end position="576"/>
    </location>
</feature>
<dbReference type="SUPFAM" id="SSF82866">
    <property type="entry name" value="Multidrug efflux transporter AcrB transmembrane domain"/>
    <property type="match status" value="1"/>
</dbReference>
<dbReference type="NCBIfam" id="TIGR00916">
    <property type="entry name" value="2A0604s01"/>
    <property type="match status" value="1"/>
</dbReference>
<feature type="domain" description="Protein export membrane protein SecD/SecF C-terminal" evidence="12">
    <location>
        <begin position="443"/>
        <end position="606"/>
    </location>
</feature>
<dbReference type="GO" id="GO:0006605">
    <property type="term" value="P:protein targeting"/>
    <property type="evidence" value="ECO:0007669"/>
    <property type="project" value="UniProtKB-UniRule"/>
</dbReference>
<feature type="domain" description="SecD export protein N-terminal TM" evidence="13">
    <location>
        <begin position="2"/>
        <end position="105"/>
    </location>
</feature>
<comment type="function">
    <text evidence="11">Part of the Sec protein translocase complex. Interacts with the SecYEG preprotein conducting channel. SecDF uses the proton motive force (PMF) to complete protein translocation after the ATP-dependent function of SecA.</text>
</comment>
<feature type="domain" description="SecDF P1 head subdomain" evidence="15">
    <location>
        <begin position="299"/>
        <end position="437"/>
    </location>
</feature>
<dbReference type="PANTHER" id="PTHR30081:SF1">
    <property type="entry name" value="PROTEIN TRANSLOCASE SUBUNIT SECD"/>
    <property type="match status" value="1"/>
</dbReference>
<dbReference type="InterPro" id="IPR048634">
    <property type="entry name" value="SecD_SecF_C"/>
</dbReference>
<dbReference type="Pfam" id="PF02355">
    <property type="entry name" value="SecD_SecF_C"/>
    <property type="match status" value="1"/>
</dbReference>
<evidence type="ECO:0000256" key="8">
    <source>
        <dbReference type="ARBA" id="ARBA00023136"/>
    </source>
</evidence>
<dbReference type="NCBIfam" id="TIGR01129">
    <property type="entry name" value="secD"/>
    <property type="match status" value="1"/>
</dbReference>
<dbReference type="GO" id="GO:0065002">
    <property type="term" value="P:intracellular protein transmembrane transport"/>
    <property type="evidence" value="ECO:0007669"/>
    <property type="project" value="UniProtKB-UniRule"/>
</dbReference>
<evidence type="ECO:0000256" key="9">
    <source>
        <dbReference type="ARBA" id="ARBA00060774"/>
    </source>
</evidence>
<dbReference type="AlphaFoldDB" id="A0A1X1AA93"/>
<comment type="similarity">
    <text evidence="9 11">Belongs to the SecD/SecF family. SecD subfamily.</text>
</comment>
<dbReference type="FunFam" id="1.20.1640.10:FF:000004">
    <property type="entry name" value="Protein translocase subunit SecD"/>
    <property type="match status" value="1"/>
</dbReference>
<dbReference type="EMBL" id="MING01000083">
    <property type="protein sequence ID" value="POG03984.1"/>
    <property type="molecule type" value="Genomic_DNA"/>
</dbReference>
<dbReference type="InterPro" id="IPR022646">
    <property type="entry name" value="SecD/SecF_CS"/>
</dbReference>
<reference evidence="16 17" key="1">
    <citation type="submission" date="2016-08" db="EMBL/GenBank/DDBJ databases">
        <authorList>
            <person name="Seilhamer J.J."/>
        </authorList>
    </citation>
    <scope>NUCLEOTIDE SEQUENCE [LARGE SCALE GENOMIC DNA]</scope>
    <source>
        <strain evidence="16 17">KH-18-2</strain>
    </source>
</reference>
<protein>
    <recommendedName>
        <fullName evidence="10 11">Protein translocase subunit SecD</fullName>
    </recommendedName>
</protein>
<dbReference type="Gene3D" id="1.20.1640.10">
    <property type="entry name" value="Multidrug efflux transporter AcrB transmembrane domain"/>
    <property type="match status" value="1"/>
</dbReference>
<evidence type="ECO:0000256" key="1">
    <source>
        <dbReference type="ARBA" id="ARBA00004651"/>
    </source>
</evidence>
<feature type="transmembrane region" description="Helical" evidence="11">
    <location>
        <begin position="582"/>
        <end position="606"/>
    </location>
</feature>
<dbReference type="GO" id="GO:0015450">
    <property type="term" value="F:protein-transporting ATPase activity"/>
    <property type="evidence" value="ECO:0007669"/>
    <property type="project" value="InterPro"/>
</dbReference>
<evidence type="ECO:0000259" key="12">
    <source>
        <dbReference type="Pfam" id="PF02355"/>
    </source>
</evidence>
<comment type="caution">
    <text evidence="16">The sequence shown here is derived from an EMBL/GenBank/DDBJ whole genome shotgun (WGS) entry which is preliminary data.</text>
</comment>
<keyword evidence="7 11" id="KW-0811">Translocation</keyword>
<dbReference type="Proteomes" id="UP000237378">
    <property type="component" value="Unassembled WGS sequence"/>
</dbReference>
<dbReference type="RefSeq" id="WP_028697391.1">
    <property type="nucleotide sequence ID" value="NZ_CP047152.1"/>
</dbReference>
<keyword evidence="2 11" id="KW-0813">Transport</keyword>
<reference evidence="16 17" key="2">
    <citation type="submission" date="2018-03" db="EMBL/GenBank/DDBJ databases">
        <title>Draft genome of Pseudomonas putida strain KH-18-2.</title>
        <authorList>
            <person name="Yoshizawa S."/>
            <person name="Khan N.H."/>
            <person name="Nishimura M."/>
            <person name="Chiura H.X."/>
            <person name="Ogura Y."/>
            <person name="Hayashi T."/>
            <person name="Kogure K."/>
        </authorList>
    </citation>
    <scope>NUCLEOTIDE SEQUENCE [LARGE SCALE GENOMIC DNA]</scope>
    <source>
        <strain evidence="16 17">KH-18-2</strain>
    </source>
</reference>
<sequence length="620" mass="67014">MLNKYPLWKYALIVLVLVVGFIYSAPNLYPDDPAVQISGASSALQVNQADLDRVSKALVDAKIAVKGVSLGEKGSGLIRLTNQEDQLPAKDVVRKALGDDYVVALNLAQTTPKWLRNLGASPMKLGLDLSGGVHFLLEVDMDKAMTARMKVYEGEVKTLLRKERIRYRSLPQQDGGIMLGFADDATREQARALIRKNFNDFDLTTTERNELAVLRLALTQAKVAEIREYSIKQNLTTVRNRVNELGVAEPLVQRQGANRIVVELPGVQDTAEAKRILGKTANLEFRFGAEPGASKATTEVFEFREGGRSAAVERGLIITGDQVTDAQASFDEHGRPQVNIRLDGHGGELMSRATRSNVGRSMAVIFIEQKPVTRYVKQTVGGVEKDVAVQSFVEEKKIISLATIQSPLGSQFRITGLNGQGESSELALLLRAGGLAAPMYFAEERTIGPSLGADNITKGIDASLWGMLFVSLFIIAIYRAFGVLATIALAGNMVLLLALMSLLGATLTLPGIAGIVLTMGMAVDANVLIFSRIREEIAAGMSVQRAIHEGFNRAYSAIVDANLTTLLVGGILFAMGTGPVKGFAVTMSLGIFTSMFTAIMVTRALVNLTCGGRDIKKLWV</sequence>
<dbReference type="Pfam" id="PF21760">
    <property type="entry name" value="SecD_1st"/>
    <property type="match status" value="1"/>
</dbReference>
<feature type="domain" description="Protein translocase subunit SecDF P1" evidence="14">
    <location>
        <begin position="231"/>
        <end position="286"/>
    </location>
</feature>
<dbReference type="Pfam" id="PF13721">
    <property type="entry name" value="SecD-TM1"/>
    <property type="match status" value="1"/>
</dbReference>
<keyword evidence="4 11" id="KW-0812">Transmembrane</keyword>
<organism evidence="16 17">
    <name type="scientific">Pseudomonas putida</name>
    <name type="common">Arthrobacter siderocapsulatus</name>
    <dbReference type="NCBI Taxonomy" id="303"/>
    <lineage>
        <taxon>Bacteria</taxon>
        <taxon>Pseudomonadati</taxon>
        <taxon>Pseudomonadota</taxon>
        <taxon>Gammaproteobacteria</taxon>
        <taxon>Pseudomonadales</taxon>
        <taxon>Pseudomonadaceae</taxon>
        <taxon>Pseudomonas</taxon>
    </lineage>
</organism>
<dbReference type="FunFam" id="3.30.1360.200:FF:000001">
    <property type="entry name" value="Protein translocase subunit SecD"/>
    <property type="match status" value="1"/>
</dbReference>
<dbReference type="Pfam" id="PF22599">
    <property type="entry name" value="SecDF_P1_head"/>
    <property type="match status" value="1"/>
</dbReference>
<dbReference type="InterPro" id="IPR054384">
    <property type="entry name" value="SecDF_P1_head"/>
</dbReference>
<dbReference type="PANTHER" id="PTHR30081">
    <property type="entry name" value="PROTEIN-EXPORT MEMBRANE PROTEIN SEC"/>
    <property type="match status" value="1"/>
</dbReference>
<evidence type="ECO:0000256" key="4">
    <source>
        <dbReference type="ARBA" id="ARBA00022692"/>
    </source>
</evidence>
<evidence type="ECO:0000256" key="2">
    <source>
        <dbReference type="ARBA" id="ARBA00022448"/>
    </source>
</evidence>
<dbReference type="InterPro" id="IPR055344">
    <property type="entry name" value="SecD_SecF_C_bact"/>
</dbReference>
<keyword evidence="5 11" id="KW-0653">Protein transport</keyword>
<dbReference type="GO" id="GO:0043952">
    <property type="term" value="P:protein transport by the Sec complex"/>
    <property type="evidence" value="ECO:0007669"/>
    <property type="project" value="UniProtKB-UniRule"/>
</dbReference>
<evidence type="ECO:0000256" key="3">
    <source>
        <dbReference type="ARBA" id="ARBA00022475"/>
    </source>
</evidence>
<feature type="transmembrane region" description="Helical" evidence="11">
    <location>
        <begin position="7"/>
        <end position="25"/>
    </location>
</feature>
<dbReference type="Gene3D" id="3.30.70.3400">
    <property type="match status" value="2"/>
</dbReference>
<comment type="subcellular location">
    <subcellularLocation>
        <location evidence="1 11">Cell membrane</location>
        <topology evidence="1 11">Multi-pass membrane protein</topology>
    </subcellularLocation>
</comment>
<dbReference type="InterPro" id="IPR005791">
    <property type="entry name" value="SecD"/>
</dbReference>
<keyword evidence="8 11" id="KW-0472">Membrane</keyword>
<evidence type="ECO:0000256" key="11">
    <source>
        <dbReference type="HAMAP-Rule" id="MF_01463"/>
    </source>
</evidence>
<evidence type="ECO:0000313" key="16">
    <source>
        <dbReference type="EMBL" id="POG03984.1"/>
    </source>
</evidence>
<evidence type="ECO:0000256" key="7">
    <source>
        <dbReference type="ARBA" id="ARBA00023010"/>
    </source>
</evidence>
<evidence type="ECO:0000259" key="14">
    <source>
        <dbReference type="Pfam" id="PF21760"/>
    </source>
</evidence>
<proteinExistence type="inferred from homology"/>
<evidence type="ECO:0000259" key="13">
    <source>
        <dbReference type="Pfam" id="PF13721"/>
    </source>
</evidence>
<dbReference type="InterPro" id="IPR022813">
    <property type="entry name" value="SecD/SecF_arch_bac"/>
</dbReference>
<name>A0A1X1AA93_PSEPU</name>
<evidence type="ECO:0000256" key="10">
    <source>
        <dbReference type="ARBA" id="ARBA00068220"/>
    </source>
</evidence>
<accession>A0A1X1AA93</accession>
<comment type="subunit">
    <text evidence="11">Forms a complex with SecF. Part of the essential Sec protein translocation apparatus which comprises SecA, SecYEG and auxiliary proteins SecDF-YajC and YidC.</text>
</comment>
<dbReference type="Pfam" id="PF07549">
    <property type="entry name" value="Sec_GG"/>
    <property type="match status" value="1"/>
</dbReference>
<evidence type="ECO:0000256" key="5">
    <source>
        <dbReference type="ARBA" id="ARBA00022927"/>
    </source>
</evidence>
<feature type="transmembrane region" description="Helical" evidence="11">
    <location>
        <begin position="462"/>
        <end position="481"/>
    </location>
</feature>